<protein>
    <submittedName>
        <fullName evidence="1">Uncharacterized protein</fullName>
    </submittedName>
</protein>
<name>X1FHC1_9ZZZZ</name>
<reference evidence="1" key="1">
    <citation type="journal article" date="2014" name="Front. Microbiol.">
        <title>High frequency of phylogenetically diverse reductive dehalogenase-homologous genes in deep subseafloor sedimentary metagenomes.</title>
        <authorList>
            <person name="Kawai M."/>
            <person name="Futagami T."/>
            <person name="Toyoda A."/>
            <person name="Takaki Y."/>
            <person name="Nishi S."/>
            <person name="Hori S."/>
            <person name="Arai W."/>
            <person name="Tsubouchi T."/>
            <person name="Morono Y."/>
            <person name="Uchiyama I."/>
            <person name="Ito T."/>
            <person name="Fujiyama A."/>
            <person name="Inagaki F."/>
            <person name="Takami H."/>
        </authorList>
    </citation>
    <scope>NUCLEOTIDE SEQUENCE</scope>
    <source>
        <strain evidence="1">Expedition CK06-06</strain>
    </source>
</reference>
<comment type="caution">
    <text evidence="1">The sequence shown here is derived from an EMBL/GenBank/DDBJ whole genome shotgun (WGS) entry which is preliminary data.</text>
</comment>
<proteinExistence type="predicted"/>
<gene>
    <name evidence="1" type="ORF">S03H2_08875</name>
</gene>
<evidence type="ECO:0000313" key="1">
    <source>
        <dbReference type="EMBL" id="GAH20188.1"/>
    </source>
</evidence>
<accession>X1FHC1</accession>
<sequence>SRWNSNSVDERIAAIEAARAIPDEENAAIIYNQLLENYDESSLSPDFMDEDLDNLTSREPWLSKDYPELAEWLKEQQDTISTLLQASKKEKCRFPIITDLQQMPARIDRFSAMRRWAFLLVRAANNDVAEDQIDAAIQKYCCLIQMANHVCQQPVMVDYLVGIAIEALALSRMKTFILEGDATEAHLKAIEAIPLQTKNNWTEISSKILEFETLYERKNLGLFDRLKFAWQGIRVEDSFEQIHEIYLRLLTDRRGNR</sequence>
<dbReference type="AlphaFoldDB" id="X1FHC1"/>
<organism evidence="1">
    <name type="scientific">marine sediment metagenome</name>
    <dbReference type="NCBI Taxonomy" id="412755"/>
    <lineage>
        <taxon>unclassified sequences</taxon>
        <taxon>metagenomes</taxon>
        <taxon>ecological metagenomes</taxon>
    </lineage>
</organism>
<dbReference type="EMBL" id="BARU01004400">
    <property type="protein sequence ID" value="GAH20188.1"/>
    <property type="molecule type" value="Genomic_DNA"/>
</dbReference>
<feature type="non-terminal residue" evidence="1">
    <location>
        <position position="1"/>
    </location>
</feature>
<feature type="non-terminal residue" evidence="1">
    <location>
        <position position="257"/>
    </location>
</feature>